<dbReference type="PANTHER" id="PTHR33052">
    <property type="entry name" value="DUF4228 DOMAIN PROTEIN-RELATED"/>
    <property type="match status" value="1"/>
</dbReference>
<protein>
    <submittedName>
        <fullName evidence="2">Uncharacterized protein</fullName>
    </submittedName>
</protein>
<accession>A0ABC8Y3H3</accession>
<feature type="compositionally biased region" description="Basic residues" evidence="1">
    <location>
        <begin position="253"/>
        <end position="276"/>
    </location>
</feature>
<feature type="compositionally biased region" description="Acidic residues" evidence="1">
    <location>
        <begin position="160"/>
        <end position="176"/>
    </location>
</feature>
<sequence length="330" mass="36443">MSHGGGTSQQQPSCTTVPLGKSVRRALRAALGIPKKPKPKNKQPTSDPSSAAPGSGSSSTELIGSFSKEEAAAMKESVVRVVLWSGVVEVYPEVVLACTVIRKHPPGLCLAHPDVFRNPHCAVLRPFEPLFPGQKFLLIPWSTVDKLKQKIPEGSIGAFADDEDDQYGAFDDDDEATSSTETEASESEDLQDHSGGEVAEEEPDDGSFMPACNAREYFVARDRWSECRFKRLVRQGIAVEPSTDDDQPDRQRKDKARNKGKKRKKRKGNNKKKRRDRPAAPPAGLRLFPAPRRTWEPSLPPVVEEDDVVSPLSSLQHQSEDTRIDDDHEQ</sequence>
<dbReference type="Proteomes" id="UP001497457">
    <property type="component" value="Chromosome 15b"/>
</dbReference>
<feature type="region of interest" description="Disordered" evidence="1">
    <location>
        <begin position="158"/>
        <end position="210"/>
    </location>
</feature>
<dbReference type="EMBL" id="OZ075125">
    <property type="protein sequence ID" value="CAL4937051.1"/>
    <property type="molecule type" value="Genomic_DNA"/>
</dbReference>
<proteinExistence type="predicted"/>
<name>A0ABC8Y3H3_9POAL</name>
<dbReference type="Pfam" id="PF14009">
    <property type="entry name" value="PADRE"/>
    <property type="match status" value="1"/>
</dbReference>
<evidence type="ECO:0000313" key="2">
    <source>
        <dbReference type="EMBL" id="CAL4937051.1"/>
    </source>
</evidence>
<feature type="compositionally biased region" description="Low complexity" evidence="1">
    <location>
        <begin position="42"/>
        <end position="59"/>
    </location>
</feature>
<dbReference type="InterPro" id="IPR025322">
    <property type="entry name" value="PADRE_dom"/>
</dbReference>
<keyword evidence="3" id="KW-1185">Reference proteome</keyword>
<evidence type="ECO:0000256" key="1">
    <source>
        <dbReference type="SAM" id="MobiDB-lite"/>
    </source>
</evidence>
<feature type="region of interest" description="Disordered" evidence="1">
    <location>
        <begin position="240"/>
        <end position="330"/>
    </location>
</feature>
<evidence type="ECO:0000313" key="3">
    <source>
        <dbReference type="Proteomes" id="UP001497457"/>
    </source>
</evidence>
<gene>
    <name evidence="2" type="ORF">URODEC1_LOCUS30300</name>
</gene>
<dbReference type="AlphaFoldDB" id="A0ABC8Y3H3"/>
<reference evidence="2" key="1">
    <citation type="submission" date="2024-10" db="EMBL/GenBank/DDBJ databases">
        <authorList>
            <person name="Ryan C."/>
        </authorList>
    </citation>
    <scope>NUCLEOTIDE SEQUENCE [LARGE SCALE GENOMIC DNA]</scope>
</reference>
<feature type="compositionally biased region" description="Basic and acidic residues" evidence="1">
    <location>
        <begin position="318"/>
        <end position="330"/>
    </location>
</feature>
<organism evidence="2 3">
    <name type="scientific">Urochloa decumbens</name>
    <dbReference type="NCBI Taxonomy" id="240449"/>
    <lineage>
        <taxon>Eukaryota</taxon>
        <taxon>Viridiplantae</taxon>
        <taxon>Streptophyta</taxon>
        <taxon>Embryophyta</taxon>
        <taxon>Tracheophyta</taxon>
        <taxon>Spermatophyta</taxon>
        <taxon>Magnoliopsida</taxon>
        <taxon>Liliopsida</taxon>
        <taxon>Poales</taxon>
        <taxon>Poaceae</taxon>
        <taxon>PACMAD clade</taxon>
        <taxon>Panicoideae</taxon>
        <taxon>Panicodae</taxon>
        <taxon>Paniceae</taxon>
        <taxon>Melinidinae</taxon>
        <taxon>Urochloa</taxon>
    </lineage>
</organism>
<feature type="region of interest" description="Disordered" evidence="1">
    <location>
        <begin position="29"/>
        <end position="62"/>
    </location>
</feature>
<feature type="region of interest" description="Disordered" evidence="1">
    <location>
        <begin position="1"/>
        <end position="20"/>
    </location>
</feature>